<dbReference type="AlphaFoldDB" id="A0A0E2BFU1"/>
<dbReference type="InterPro" id="IPR001633">
    <property type="entry name" value="EAL_dom"/>
</dbReference>
<sequence length="557" mass="65177">MGIQIQNLSPSLQKSLLYFSDQSTEGIVVLDRDWKTVYANHKFQNFWSFPNFQVLYEKIIPLLKSKEKQRLEDDTNISHLLQEIEDPEDSFLGETNFQLQLSVHDFEDSYMIRFKPQSNAQPKKEYETGHWDRNTNLPNQKYFLNHFGKQITEDEFAMNGHFSFLISISNPDSIVSQENNSYFEYIYQKVADRLKKYLNRNDHLFRIESDKFLIVSAHVDSEIKAEWFAECIRMLFDFPFTYEKREFHLNVNLGYTQFDSECGSDMNALGILKEALHRSNLLGPNSSFYYDQNAIAATSEKAKIEIDLRKVLNRNELEIHFQPIVDLKENRFFSMETLVRWNHPEKGKLLPGSFISIAESSSFIKTIGEWMIWETFRYYENSILKSENISLSLNISPKQLGDKNIFPLLKEASDYYKIQPNHIILEIVEDSFDSRESQIGKVIASLKDYGFKFAIDDFGKGYSSLGRLIHLPIDYIKLDKMFLFNYFQTSTRAVITSMVNLVQAMGKAIIVEGVENKTQHELLRELNCNFGQGYYYSHPMEIELAEKLVRNKEIPFS</sequence>
<feature type="domain" description="GGDEF" evidence="2">
    <location>
        <begin position="159"/>
        <end position="292"/>
    </location>
</feature>
<evidence type="ECO:0000259" key="1">
    <source>
        <dbReference type="PROSITE" id="PS50883"/>
    </source>
</evidence>
<dbReference type="EMBL" id="AHON02000043">
    <property type="protein sequence ID" value="EKO33796.1"/>
    <property type="molecule type" value="Genomic_DNA"/>
</dbReference>
<evidence type="ECO:0000313" key="3">
    <source>
        <dbReference type="EMBL" id="EKO33796.1"/>
    </source>
</evidence>
<dbReference type="SMART" id="SM00267">
    <property type="entry name" value="GGDEF"/>
    <property type="match status" value="1"/>
</dbReference>
<dbReference type="PROSITE" id="PS50883">
    <property type="entry name" value="EAL"/>
    <property type="match status" value="1"/>
</dbReference>
<dbReference type="InterPro" id="IPR000160">
    <property type="entry name" value="GGDEF_dom"/>
</dbReference>
<dbReference type="PANTHER" id="PTHR33121">
    <property type="entry name" value="CYCLIC DI-GMP PHOSPHODIESTERASE PDEF"/>
    <property type="match status" value="1"/>
</dbReference>
<dbReference type="SUPFAM" id="SSF55073">
    <property type="entry name" value="Nucleotide cyclase"/>
    <property type="match status" value="1"/>
</dbReference>
<protein>
    <submittedName>
        <fullName evidence="3">Cyclic diguanylate phosphodiesterase (EAL) domain protein</fullName>
    </submittedName>
</protein>
<dbReference type="GO" id="GO:0071111">
    <property type="term" value="F:cyclic-guanylate-specific phosphodiesterase activity"/>
    <property type="evidence" value="ECO:0007669"/>
    <property type="project" value="InterPro"/>
</dbReference>
<evidence type="ECO:0000259" key="2">
    <source>
        <dbReference type="PROSITE" id="PS50887"/>
    </source>
</evidence>
<dbReference type="Pfam" id="PF00563">
    <property type="entry name" value="EAL"/>
    <property type="match status" value="1"/>
</dbReference>
<comment type="caution">
    <text evidence="3">The sequence shown here is derived from an EMBL/GenBank/DDBJ whole genome shotgun (WGS) entry which is preliminary data.</text>
</comment>
<gene>
    <name evidence="3" type="ORF">LEP1GSC179_2917</name>
</gene>
<dbReference type="SUPFAM" id="SSF141868">
    <property type="entry name" value="EAL domain-like"/>
    <property type="match status" value="1"/>
</dbReference>
<dbReference type="Gene3D" id="3.30.70.270">
    <property type="match status" value="1"/>
</dbReference>
<reference evidence="3" key="1">
    <citation type="submission" date="2012-10" db="EMBL/GenBank/DDBJ databases">
        <authorList>
            <person name="Harkins D.M."/>
            <person name="Durkin A.S."/>
            <person name="Brinkac L.M."/>
            <person name="Haft D.H."/>
            <person name="Selengut J.D."/>
            <person name="Sanka R."/>
            <person name="DePew J."/>
            <person name="Purushe J."/>
            <person name="Matthias M.A."/>
            <person name="Vinetz J.M."/>
            <person name="Sutton G.G."/>
            <person name="Nierman W.C."/>
            <person name="Fouts D.E."/>
        </authorList>
    </citation>
    <scope>NUCLEOTIDE SEQUENCE [LARGE SCALE GENOMIC DNA]</scope>
    <source>
        <strain evidence="3">MOR084</strain>
    </source>
</reference>
<dbReference type="PANTHER" id="PTHR33121:SF71">
    <property type="entry name" value="OXYGEN SENSOR PROTEIN DOSP"/>
    <property type="match status" value="1"/>
</dbReference>
<dbReference type="CDD" id="cd01948">
    <property type="entry name" value="EAL"/>
    <property type="match status" value="1"/>
</dbReference>
<dbReference type="Proteomes" id="UP000006329">
    <property type="component" value="Unassembled WGS sequence"/>
</dbReference>
<name>A0A0E2BFU1_9LEPT</name>
<proteinExistence type="predicted"/>
<dbReference type="Gene3D" id="3.20.20.450">
    <property type="entry name" value="EAL domain"/>
    <property type="match status" value="1"/>
</dbReference>
<organism evidence="3 4">
    <name type="scientific">Leptospira santarosai str. MOR084</name>
    <dbReference type="NCBI Taxonomy" id="1049984"/>
    <lineage>
        <taxon>Bacteria</taxon>
        <taxon>Pseudomonadati</taxon>
        <taxon>Spirochaetota</taxon>
        <taxon>Spirochaetia</taxon>
        <taxon>Leptospirales</taxon>
        <taxon>Leptospiraceae</taxon>
        <taxon>Leptospira</taxon>
    </lineage>
</organism>
<dbReference type="InterPro" id="IPR050706">
    <property type="entry name" value="Cyclic-di-GMP_PDE-like"/>
</dbReference>
<dbReference type="InterPro" id="IPR029787">
    <property type="entry name" value="Nucleotide_cyclase"/>
</dbReference>
<dbReference type="PROSITE" id="PS50887">
    <property type="entry name" value="GGDEF"/>
    <property type="match status" value="1"/>
</dbReference>
<accession>A0A0E2BFU1</accession>
<dbReference type="InterPro" id="IPR043128">
    <property type="entry name" value="Rev_trsase/Diguanyl_cyclase"/>
</dbReference>
<dbReference type="Pfam" id="PF00990">
    <property type="entry name" value="GGDEF"/>
    <property type="match status" value="1"/>
</dbReference>
<keyword evidence="4" id="KW-1185">Reference proteome</keyword>
<evidence type="ECO:0000313" key="4">
    <source>
        <dbReference type="Proteomes" id="UP000006329"/>
    </source>
</evidence>
<dbReference type="SMART" id="SM00052">
    <property type="entry name" value="EAL"/>
    <property type="match status" value="1"/>
</dbReference>
<dbReference type="InterPro" id="IPR035919">
    <property type="entry name" value="EAL_sf"/>
</dbReference>
<feature type="domain" description="EAL" evidence="1">
    <location>
        <begin position="301"/>
        <end position="553"/>
    </location>
</feature>